<proteinExistence type="predicted"/>
<organism evidence="1 2">
    <name type="scientific">Halogranum rubrum</name>
    <dbReference type="NCBI Taxonomy" id="553466"/>
    <lineage>
        <taxon>Archaea</taxon>
        <taxon>Methanobacteriati</taxon>
        <taxon>Methanobacteriota</taxon>
        <taxon>Stenosarchaea group</taxon>
        <taxon>Halobacteria</taxon>
        <taxon>Halobacteriales</taxon>
        <taxon>Haloferacaceae</taxon>
    </lineage>
</organism>
<name>A0A1I4HCT1_9EURY</name>
<dbReference type="Proteomes" id="UP000199607">
    <property type="component" value="Unassembled WGS sequence"/>
</dbReference>
<dbReference type="STRING" id="553466.SAMN04487950_3622"/>
<gene>
    <name evidence="1" type="ORF">SAMN04487950_3622</name>
</gene>
<accession>A0A1I4HCT1</accession>
<keyword evidence="2" id="KW-1185">Reference proteome</keyword>
<reference evidence="2" key="1">
    <citation type="submission" date="2016-10" db="EMBL/GenBank/DDBJ databases">
        <authorList>
            <person name="Varghese N."/>
            <person name="Submissions S."/>
        </authorList>
    </citation>
    <scope>NUCLEOTIDE SEQUENCE [LARGE SCALE GENOMIC DNA]</scope>
    <source>
        <strain evidence="2">CGMCC 1.7738</strain>
    </source>
</reference>
<dbReference type="EMBL" id="FOTC01000005">
    <property type="protein sequence ID" value="SFL39503.1"/>
    <property type="molecule type" value="Genomic_DNA"/>
</dbReference>
<evidence type="ECO:0000313" key="1">
    <source>
        <dbReference type="EMBL" id="SFL39503.1"/>
    </source>
</evidence>
<dbReference type="AlphaFoldDB" id="A0A1I4HCT1"/>
<evidence type="ECO:0000313" key="2">
    <source>
        <dbReference type="Proteomes" id="UP000199607"/>
    </source>
</evidence>
<dbReference type="RefSeq" id="WP_009367203.1">
    <property type="nucleotide sequence ID" value="NZ_FOTC01000005.1"/>
</dbReference>
<sequence>MSQQTRNRIAEWADLVGAEVPEGLDDGAVLTRDRRLNRPN</sequence>
<protein>
    <submittedName>
        <fullName evidence="1">Uncharacterized protein</fullName>
    </submittedName>
</protein>